<dbReference type="GO" id="GO:0005975">
    <property type="term" value="P:carbohydrate metabolic process"/>
    <property type="evidence" value="ECO:0007669"/>
    <property type="project" value="InterPro"/>
</dbReference>
<keyword evidence="9" id="KW-1185">Reference proteome</keyword>
<dbReference type="Pfam" id="PF01915">
    <property type="entry name" value="Glyco_hydro_3_C"/>
    <property type="match status" value="1"/>
</dbReference>
<feature type="chain" id="PRO_5011597573" evidence="6">
    <location>
        <begin position="22"/>
        <end position="805"/>
    </location>
</feature>
<dbReference type="InterPro" id="IPR050288">
    <property type="entry name" value="Cellulose_deg_GH3"/>
</dbReference>
<reference evidence="8 9" key="1">
    <citation type="submission" date="2016-10" db="EMBL/GenBank/DDBJ databases">
        <authorList>
            <person name="de Groot N.N."/>
        </authorList>
    </citation>
    <scope>NUCLEOTIDE SEQUENCE [LARGE SCALE GENOMIC DNA]</scope>
    <source>
        <strain evidence="8 9">CGMCC 1.10228</strain>
    </source>
</reference>
<dbReference type="InterPro" id="IPR026891">
    <property type="entry name" value="Fn3-like"/>
</dbReference>
<dbReference type="GO" id="GO:0004553">
    <property type="term" value="F:hydrolase activity, hydrolyzing O-glycosyl compounds"/>
    <property type="evidence" value="ECO:0007669"/>
    <property type="project" value="InterPro"/>
</dbReference>
<name>A0A1G8CPJ2_9VIBR</name>
<evidence type="ECO:0000256" key="5">
    <source>
        <dbReference type="RuleBase" id="RU361161"/>
    </source>
</evidence>
<dbReference type="InterPro" id="IPR019800">
    <property type="entry name" value="Glyco_hydro_3_AS"/>
</dbReference>
<dbReference type="Pfam" id="PF14310">
    <property type="entry name" value="Fn3-like"/>
    <property type="match status" value="1"/>
</dbReference>
<organism evidence="8 9">
    <name type="scientific">Vibrio xiamenensis</name>
    <dbReference type="NCBI Taxonomy" id="861298"/>
    <lineage>
        <taxon>Bacteria</taxon>
        <taxon>Pseudomonadati</taxon>
        <taxon>Pseudomonadota</taxon>
        <taxon>Gammaproteobacteria</taxon>
        <taxon>Vibrionales</taxon>
        <taxon>Vibrionaceae</taxon>
        <taxon>Vibrio</taxon>
    </lineage>
</organism>
<evidence type="ECO:0000313" key="9">
    <source>
        <dbReference type="Proteomes" id="UP000198854"/>
    </source>
</evidence>
<dbReference type="SUPFAM" id="SSF52279">
    <property type="entry name" value="Beta-D-glucan exohydrolase, C-terminal domain"/>
    <property type="match status" value="1"/>
</dbReference>
<dbReference type="InterPro" id="IPR001764">
    <property type="entry name" value="Glyco_hydro_3_N"/>
</dbReference>
<dbReference type="Gene3D" id="2.60.40.10">
    <property type="entry name" value="Immunoglobulins"/>
    <property type="match status" value="1"/>
</dbReference>
<dbReference type="RefSeq" id="WP_093275198.1">
    <property type="nucleotide sequence ID" value="NZ_FNDD01000017.1"/>
</dbReference>
<dbReference type="Pfam" id="PF00933">
    <property type="entry name" value="Glyco_hydro_3"/>
    <property type="match status" value="1"/>
</dbReference>
<dbReference type="OrthoDB" id="9781691at2"/>
<keyword evidence="4 5" id="KW-0326">Glycosidase</keyword>
<dbReference type="EMBL" id="FNDD01000017">
    <property type="protein sequence ID" value="SDH47368.1"/>
    <property type="molecule type" value="Genomic_DNA"/>
</dbReference>
<dbReference type="STRING" id="861298.SAMN04488136_1179"/>
<feature type="domain" description="Fibronectin type III-like" evidence="7">
    <location>
        <begin position="692"/>
        <end position="763"/>
    </location>
</feature>
<evidence type="ECO:0000256" key="6">
    <source>
        <dbReference type="SAM" id="SignalP"/>
    </source>
</evidence>
<keyword evidence="3" id="KW-0119">Carbohydrate metabolism</keyword>
<dbReference type="Gene3D" id="3.40.50.1700">
    <property type="entry name" value="Glycoside hydrolase family 3 C-terminal domain"/>
    <property type="match status" value="1"/>
</dbReference>
<keyword evidence="2 5" id="KW-0378">Hydrolase</keyword>
<dbReference type="PRINTS" id="PR00133">
    <property type="entry name" value="GLHYDRLASE3"/>
</dbReference>
<keyword evidence="6" id="KW-0732">Signal</keyword>
<evidence type="ECO:0000313" key="8">
    <source>
        <dbReference type="EMBL" id="SDH47368.1"/>
    </source>
</evidence>
<evidence type="ECO:0000256" key="1">
    <source>
        <dbReference type="ARBA" id="ARBA00005336"/>
    </source>
</evidence>
<comment type="similarity">
    <text evidence="1 5">Belongs to the glycosyl hydrolase 3 family.</text>
</comment>
<dbReference type="PANTHER" id="PTHR42715:SF10">
    <property type="entry name" value="BETA-GLUCOSIDASE"/>
    <property type="match status" value="1"/>
</dbReference>
<dbReference type="Proteomes" id="UP000198854">
    <property type="component" value="Unassembled WGS sequence"/>
</dbReference>
<evidence type="ECO:0000256" key="4">
    <source>
        <dbReference type="ARBA" id="ARBA00023295"/>
    </source>
</evidence>
<dbReference type="PROSITE" id="PS51257">
    <property type="entry name" value="PROKAR_LIPOPROTEIN"/>
    <property type="match status" value="1"/>
</dbReference>
<dbReference type="InterPro" id="IPR002772">
    <property type="entry name" value="Glyco_hydro_3_C"/>
</dbReference>
<dbReference type="InterPro" id="IPR036881">
    <property type="entry name" value="Glyco_hydro_3_C_sf"/>
</dbReference>
<dbReference type="InterPro" id="IPR017853">
    <property type="entry name" value="GH"/>
</dbReference>
<protein>
    <submittedName>
        <fullName evidence="8">Beta-glucosidase</fullName>
    </submittedName>
</protein>
<gene>
    <name evidence="8" type="ORF">SAMN04488136_1179</name>
</gene>
<dbReference type="AlphaFoldDB" id="A0A1G8CPJ2"/>
<evidence type="ECO:0000256" key="2">
    <source>
        <dbReference type="ARBA" id="ARBA00022801"/>
    </source>
</evidence>
<dbReference type="PANTHER" id="PTHR42715">
    <property type="entry name" value="BETA-GLUCOSIDASE"/>
    <property type="match status" value="1"/>
</dbReference>
<feature type="signal peptide" evidence="6">
    <location>
        <begin position="1"/>
        <end position="21"/>
    </location>
</feature>
<sequence length="805" mass="86527">MNKRRFKFNPIMLALAVAVLAVGCNDDDNDDNDNQDTTTTETSYRTLAEQMVAKMSTSDKISVVSGPGYSSSDSVINLTNDVSGVAGYINGVSNDSLQIPATKLSDGPAGLRIDETRDGDDGTYYATAWPIGSTLASSWDKDLVEQVGAGQGNEALEYGVDIILAPGMNIQRNPLNGRNFEYYSEDPLLSGRMAGAMVTGMQSEGVGATIKHFFGNVSETNRYYVDDIGEPRTFREIYLRGFQIAADEAEPMAIMTSYNLVNGTYVNQRYDALRSILRDEWGFDGLVMSDWYAGNIYQMNEAVEIDEDSALKQQNAGNNLIEPGDASDALQTAYDAGELTDDVLDENVVDILTQVQQTPSYKGYSYSDDPDLDTHAELARQAAAESTILLKNSDSALPITAGKKVAAFGVNQINTYKGGTGSGDVNAAYTVNIIDGLEDQFEVDSALASYYATYFEENQVEETVFYNTVITCEEAAVTDNEELSTLLESAATDDDAAIISFGRQSGEAADRDSGRGDYLLSENELDMLTQVAEAFHAQDKKVVVVLNVAGIIDTSEWEDLVDAIVLPYMGGQEAGNAIADVLSGEVNPSGKLAQTIPNSYDDVPSAETFEGIDNNDDGVIDETDLNEGIYVGYRYYTSFDVDVAYPFGYGLSYTTFDYGQPTITANTLSSGADGSISFSATITNSGSVAGKEAAELYISAPEVKLKKPTIELKDFAKTSELAAGASETLSFNVPASILASFDQDNNQWIIEPGSYKVYVAPSSDVEDVTPITFSVSSEIVVSNTTEGALALPDGVDASSFVTVSE</sequence>
<dbReference type="PROSITE" id="PS00775">
    <property type="entry name" value="GLYCOSYL_HYDROL_F3"/>
    <property type="match status" value="1"/>
</dbReference>
<proteinExistence type="inferred from homology"/>
<dbReference type="InterPro" id="IPR036962">
    <property type="entry name" value="Glyco_hydro_3_N_sf"/>
</dbReference>
<evidence type="ECO:0000259" key="7">
    <source>
        <dbReference type="SMART" id="SM01217"/>
    </source>
</evidence>
<dbReference type="PROSITE" id="PS00018">
    <property type="entry name" value="EF_HAND_1"/>
    <property type="match status" value="1"/>
</dbReference>
<dbReference type="InterPro" id="IPR018247">
    <property type="entry name" value="EF_Hand_1_Ca_BS"/>
</dbReference>
<accession>A0A1G8CPJ2</accession>
<dbReference type="SUPFAM" id="SSF51445">
    <property type="entry name" value="(Trans)glycosidases"/>
    <property type="match status" value="1"/>
</dbReference>
<dbReference type="Gene3D" id="3.20.20.300">
    <property type="entry name" value="Glycoside hydrolase, family 3, N-terminal domain"/>
    <property type="match status" value="1"/>
</dbReference>
<dbReference type="SMART" id="SM01217">
    <property type="entry name" value="Fn3_like"/>
    <property type="match status" value="1"/>
</dbReference>
<dbReference type="InterPro" id="IPR013783">
    <property type="entry name" value="Ig-like_fold"/>
</dbReference>
<evidence type="ECO:0000256" key="3">
    <source>
        <dbReference type="ARBA" id="ARBA00023277"/>
    </source>
</evidence>